<evidence type="ECO:0000313" key="2">
    <source>
        <dbReference type="EMBL" id="KAJ8411099.1"/>
    </source>
</evidence>
<dbReference type="AlphaFoldDB" id="A0AAD7SYF7"/>
<feature type="region of interest" description="Disordered" evidence="1">
    <location>
        <begin position="1"/>
        <end position="96"/>
    </location>
</feature>
<protein>
    <submittedName>
        <fullName evidence="2">Uncharacterized protein</fullName>
    </submittedName>
</protein>
<dbReference type="Proteomes" id="UP001221898">
    <property type="component" value="Unassembled WGS sequence"/>
</dbReference>
<sequence length="143" mass="16520">MLCLDQVVSAGTGRGLPTPQELRPFPKARPRKVDAVRRKRKTAILTDTPVKRDLEEQKANTKKRLFEKSEKQQSKSPAPKKSRKRRSKSDDDDEDEDGYFCLVCVESYIKRRPGEVWIQCQYCKQWAHSVIFQPSSARTATHD</sequence>
<feature type="compositionally biased region" description="Basic residues" evidence="1">
    <location>
        <begin position="78"/>
        <end position="87"/>
    </location>
</feature>
<keyword evidence="3" id="KW-1185">Reference proteome</keyword>
<accession>A0AAD7SYF7</accession>
<proteinExistence type="predicted"/>
<gene>
    <name evidence="2" type="ORF">AAFF_G00181340</name>
</gene>
<evidence type="ECO:0000256" key="1">
    <source>
        <dbReference type="SAM" id="MobiDB-lite"/>
    </source>
</evidence>
<dbReference type="InterPro" id="IPR011011">
    <property type="entry name" value="Znf_FYVE_PHD"/>
</dbReference>
<dbReference type="SUPFAM" id="SSF57903">
    <property type="entry name" value="FYVE/PHD zinc finger"/>
    <property type="match status" value="1"/>
</dbReference>
<name>A0AAD7SYF7_9TELE</name>
<comment type="caution">
    <text evidence="2">The sequence shown here is derived from an EMBL/GenBank/DDBJ whole genome shotgun (WGS) entry which is preliminary data.</text>
</comment>
<evidence type="ECO:0000313" key="3">
    <source>
        <dbReference type="Proteomes" id="UP001221898"/>
    </source>
</evidence>
<organism evidence="2 3">
    <name type="scientific">Aldrovandia affinis</name>
    <dbReference type="NCBI Taxonomy" id="143900"/>
    <lineage>
        <taxon>Eukaryota</taxon>
        <taxon>Metazoa</taxon>
        <taxon>Chordata</taxon>
        <taxon>Craniata</taxon>
        <taxon>Vertebrata</taxon>
        <taxon>Euteleostomi</taxon>
        <taxon>Actinopterygii</taxon>
        <taxon>Neopterygii</taxon>
        <taxon>Teleostei</taxon>
        <taxon>Notacanthiformes</taxon>
        <taxon>Halosauridae</taxon>
        <taxon>Aldrovandia</taxon>
    </lineage>
</organism>
<dbReference type="EMBL" id="JAINUG010000024">
    <property type="protein sequence ID" value="KAJ8411099.1"/>
    <property type="molecule type" value="Genomic_DNA"/>
</dbReference>
<feature type="compositionally biased region" description="Basic and acidic residues" evidence="1">
    <location>
        <begin position="49"/>
        <end position="73"/>
    </location>
</feature>
<dbReference type="InterPro" id="IPR013083">
    <property type="entry name" value="Znf_RING/FYVE/PHD"/>
</dbReference>
<dbReference type="Gene3D" id="3.30.40.10">
    <property type="entry name" value="Zinc/RING finger domain, C3HC4 (zinc finger)"/>
    <property type="match status" value="1"/>
</dbReference>
<reference evidence="2" key="1">
    <citation type="journal article" date="2023" name="Science">
        <title>Genome structures resolve the early diversification of teleost fishes.</title>
        <authorList>
            <person name="Parey E."/>
            <person name="Louis A."/>
            <person name="Montfort J."/>
            <person name="Bouchez O."/>
            <person name="Roques C."/>
            <person name="Iampietro C."/>
            <person name="Lluch J."/>
            <person name="Castinel A."/>
            <person name="Donnadieu C."/>
            <person name="Desvignes T."/>
            <person name="Floi Bucao C."/>
            <person name="Jouanno E."/>
            <person name="Wen M."/>
            <person name="Mejri S."/>
            <person name="Dirks R."/>
            <person name="Jansen H."/>
            <person name="Henkel C."/>
            <person name="Chen W.J."/>
            <person name="Zahm M."/>
            <person name="Cabau C."/>
            <person name="Klopp C."/>
            <person name="Thompson A.W."/>
            <person name="Robinson-Rechavi M."/>
            <person name="Braasch I."/>
            <person name="Lecointre G."/>
            <person name="Bobe J."/>
            <person name="Postlethwait J.H."/>
            <person name="Berthelot C."/>
            <person name="Roest Crollius H."/>
            <person name="Guiguen Y."/>
        </authorList>
    </citation>
    <scope>NUCLEOTIDE SEQUENCE</scope>
    <source>
        <strain evidence="2">NC1722</strain>
    </source>
</reference>